<protein>
    <submittedName>
        <fullName evidence="2">Calcium homeostasis endoplasmic reticulum protein-like</fullName>
    </submittedName>
</protein>
<dbReference type="Pfam" id="PF08268">
    <property type="entry name" value="FBA_3"/>
    <property type="match status" value="1"/>
</dbReference>
<dbReference type="SMART" id="SM00256">
    <property type="entry name" value="FBOX"/>
    <property type="match status" value="1"/>
</dbReference>
<evidence type="ECO:0000259" key="1">
    <source>
        <dbReference type="SMART" id="SM00256"/>
    </source>
</evidence>
<dbReference type="Proteomes" id="UP000554482">
    <property type="component" value="Unassembled WGS sequence"/>
</dbReference>
<dbReference type="InterPro" id="IPR056922">
    <property type="entry name" value="SWAP1_C"/>
</dbReference>
<reference evidence="2 3" key="1">
    <citation type="submission" date="2020-06" db="EMBL/GenBank/DDBJ databases">
        <title>Transcriptomic and genomic resources for Thalictrum thalictroides and T. hernandezii: Facilitating candidate gene discovery in an emerging model plant lineage.</title>
        <authorList>
            <person name="Arias T."/>
            <person name="Riano-Pachon D.M."/>
            <person name="Di Stilio V.S."/>
        </authorList>
    </citation>
    <scope>NUCLEOTIDE SEQUENCE [LARGE SCALE GENOMIC DNA]</scope>
    <source>
        <strain evidence="3">cv. WT478/WT964</strain>
        <tissue evidence="2">Leaves</tissue>
    </source>
</reference>
<dbReference type="OrthoDB" id="610337at2759"/>
<proteinExistence type="predicted"/>
<dbReference type="InterPro" id="IPR036047">
    <property type="entry name" value="F-box-like_dom_sf"/>
</dbReference>
<dbReference type="Pfam" id="PF25123">
    <property type="entry name" value="SWAP1_C"/>
    <property type="match status" value="1"/>
</dbReference>
<dbReference type="EMBL" id="JABWDY010002899">
    <property type="protein sequence ID" value="KAF5206303.1"/>
    <property type="molecule type" value="Genomic_DNA"/>
</dbReference>
<keyword evidence="3" id="KW-1185">Reference proteome</keyword>
<dbReference type="Pfam" id="PF12937">
    <property type="entry name" value="F-box-like"/>
    <property type="match status" value="1"/>
</dbReference>
<dbReference type="AlphaFoldDB" id="A0A7J6XA26"/>
<feature type="domain" description="F-box" evidence="1">
    <location>
        <begin position="15"/>
        <end position="56"/>
    </location>
</feature>
<sequence>FDSAAHHHQFIMEEFPPEVTTIILSNIVQAKSILRCRAVCKTWCEIIDNPQFPQLHLQTLTTPKSGNPSSSSYMLVPNFSNEICIAIEEDNDEKVTHTSSKLQLLCNKDKDFKLYVEPPINGLLFYSNSITYPTVEEDDFSMYICNPAIRDYVKLPNLETLQSRKSAPMFGFGFDVVNQKFKVVAIFVWMSGRDIQSEAQIYTLGSNSWTRLSDVPNTRFIRSGSAFVNGSLHWIARGDKLPPYPLFPPGLVPGMVRKMQIGSGVPYSPMSPLDIPTVIPHPQFPLQMLLDKSFENFQRDWRGESVEPI</sequence>
<evidence type="ECO:0000313" key="2">
    <source>
        <dbReference type="EMBL" id="KAF5206303.1"/>
    </source>
</evidence>
<dbReference type="InterPro" id="IPR013187">
    <property type="entry name" value="F-box-assoc_dom_typ3"/>
</dbReference>
<dbReference type="PANTHER" id="PTHR31672">
    <property type="entry name" value="BNACNNG10540D PROTEIN"/>
    <property type="match status" value="1"/>
</dbReference>
<dbReference type="InterPro" id="IPR017451">
    <property type="entry name" value="F-box-assoc_interact_dom"/>
</dbReference>
<accession>A0A7J6XA26</accession>
<evidence type="ECO:0000313" key="3">
    <source>
        <dbReference type="Proteomes" id="UP000554482"/>
    </source>
</evidence>
<dbReference type="NCBIfam" id="TIGR01640">
    <property type="entry name" value="F_box_assoc_1"/>
    <property type="match status" value="1"/>
</dbReference>
<dbReference type="PANTHER" id="PTHR31672:SF13">
    <property type="entry name" value="F-BOX PROTEIN CPR30-LIKE"/>
    <property type="match status" value="1"/>
</dbReference>
<dbReference type="Gene3D" id="1.20.1280.50">
    <property type="match status" value="1"/>
</dbReference>
<dbReference type="SUPFAM" id="SSF81383">
    <property type="entry name" value="F-box domain"/>
    <property type="match status" value="1"/>
</dbReference>
<dbReference type="InterPro" id="IPR050796">
    <property type="entry name" value="SCF_F-box_component"/>
</dbReference>
<dbReference type="InterPro" id="IPR001810">
    <property type="entry name" value="F-box_dom"/>
</dbReference>
<name>A0A7J6XA26_THATH</name>
<organism evidence="2 3">
    <name type="scientific">Thalictrum thalictroides</name>
    <name type="common">Rue-anemone</name>
    <name type="synonym">Anemone thalictroides</name>
    <dbReference type="NCBI Taxonomy" id="46969"/>
    <lineage>
        <taxon>Eukaryota</taxon>
        <taxon>Viridiplantae</taxon>
        <taxon>Streptophyta</taxon>
        <taxon>Embryophyta</taxon>
        <taxon>Tracheophyta</taxon>
        <taxon>Spermatophyta</taxon>
        <taxon>Magnoliopsida</taxon>
        <taxon>Ranunculales</taxon>
        <taxon>Ranunculaceae</taxon>
        <taxon>Thalictroideae</taxon>
        <taxon>Thalictrum</taxon>
    </lineage>
</organism>
<feature type="non-terminal residue" evidence="2">
    <location>
        <position position="1"/>
    </location>
</feature>
<gene>
    <name evidence="2" type="ORF">FRX31_004110</name>
</gene>
<comment type="caution">
    <text evidence="2">The sequence shown here is derived from an EMBL/GenBank/DDBJ whole genome shotgun (WGS) entry which is preliminary data.</text>
</comment>